<sequence length="257" mass="28892">MANTNTSNHITELPPMQSPSAPSPSVPLHLCGFLTGDTVQVEGDTGELQFSVQFNVHKKEHHSGPSGEPFNFPDANIPEIGTFRDSVQLPPSSSYLSPTSTRENEDANAASEEHWSRGDVVTRLRSGVLSPVKYYRNGSYGVSRGSLGSERKKKAKKGKRKGDNVFEKMLKRRSFPLRPCNSYAFFLMANWGVVKRSSFEETSKRLSKQWYKLPHDKKKEYEDMALKDNARYKRQCVLLRNDVEQETTSSGLLADSD</sequence>
<feature type="DNA-binding region" description="HMG box" evidence="1">
    <location>
        <begin position="176"/>
        <end position="240"/>
    </location>
</feature>
<dbReference type="EMBL" id="JABTTQ020001089">
    <property type="protein sequence ID" value="KAK6135572.1"/>
    <property type="molecule type" value="Genomic_DNA"/>
</dbReference>
<name>A0ABR0VK40_REHGL</name>
<dbReference type="SUPFAM" id="SSF47095">
    <property type="entry name" value="HMG-box"/>
    <property type="match status" value="1"/>
</dbReference>
<feature type="compositionally biased region" description="Polar residues" evidence="2">
    <location>
        <begin position="1"/>
        <end position="10"/>
    </location>
</feature>
<evidence type="ECO:0000313" key="5">
    <source>
        <dbReference type="Proteomes" id="UP001318860"/>
    </source>
</evidence>
<accession>A0ABR0VK40</accession>
<keyword evidence="1" id="KW-0539">Nucleus</keyword>
<dbReference type="PROSITE" id="PS50118">
    <property type="entry name" value="HMG_BOX_2"/>
    <property type="match status" value="1"/>
</dbReference>
<protein>
    <recommendedName>
        <fullName evidence="3">HMG box domain-containing protein</fullName>
    </recommendedName>
</protein>
<dbReference type="Pfam" id="PF09011">
    <property type="entry name" value="HMG_box_2"/>
    <property type="match status" value="1"/>
</dbReference>
<dbReference type="CDD" id="cd00084">
    <property type="entry name" value="HMG-box_SF"/>
    <property type="match status" value="1"/>
</dbReference>
<reference evidence="4 5" key="1">
    <citation type="journal article" date="2021" name="Comput. Struct. Biotechnol. J.">
        <title>De novo genome assembly of the potent medicinal plant Rehmannia glutinosa using nanopore technology.</title>
        <authorList>
            <person name="Ma L."/>
            <person name="Dong C."/>
            <person name="Song C."/>
            <person name="Wang X."/>
            <person name="Zheng X."/>
            <person name="Niu Y."/>
            <person name="Chen S."/>
            <person name="Feng W."/>
        </authorList>
    </citation>
    <scope>NUCLEOTIDE SEQUENCE [LARGE SCALE GENOMIC DNA]</scope>
    <source>
        <strain evidence="4">DH-2019</strain>
    </source>
</reference>
<comment type="caution">
    <text evidence="4">The sequence shown here is derived from an EMBL/GenBank/DDBJ whole genome shotgun (WGS) entry which is preliminary data.</text>
</comment>
<evidence type="ECO:0000256" key="1">
    <source>
        <dbReference type="PROSITE-ProRule" id="PRU00267"/>
    </source>
</evidence>
<feature type="compositionally biased region" description="Low complexity" evidence="2">
    <location>
        <begin position="89"/>
        <end position="101"/>
    </location>
</feature>
<organism evidence="4 5">
    <name type="scientific">Rehmannia glutinosa</name>
    <name type="common">Chinese foxglove</name>
    <dbReference type="NCBI Taxonomy" id="99300"/>
    <lineage>
        <taxon>Eukaryota</taxon>
        <taxon>Viridiplantae</taxon>
        <taxon>Streptophyta</taxon>
        <taxon>Embryophyta</taxon>
        <taxon>Tracheophyta</taxon>
        <taxon>Spermatophyta</taxon>
        <taxon>Magnoliopsida</taxon>
        <taxon>eudicotyledons</taxon>
        <taxon>Gunneridae</taxon>
        <taxon>Pentapetalae</taxon>
        <taxon>asterids</taxon>
        <taxon>lamiids</taxon>
        <taxon>Lamiales</taxon>
        <taxon>Orobanchaceae</taxon>
        <taxon>Rehmannieae</taxon>
        <taxon>Rehmannia</taxon>
    </lineage>
</organism>
<evidence type="ECO:0000259" key="3">
    <source>
        <dbReference type="PROSITE" id="PS50118"/>
    </source>
</evidence>
<dbReference type="SMART" id="SM00398">
    <property type="entry name" value="HMG"/>
    <property type="match status" value="1"/>
</dbReference>
<gene>
    <name evidence="4" type="ORF">DH2020_030680</name>
</gene>
<dbReference type="InterPro" id="IPR009071">
    <property type="entry name" value="HMG_box_dom"/>
</dbReference>
<dbReference type="Proteomes" id="UP001318860">
    <property type="component" value="Unassembled WGS sequence"/>
</dbReference>
<evidence type="ECO:0000256" key="2">
    <source>
        <dbReference type="SAM" id="MobiDB-lite"/>
    </source>
</evidence>
<feature type="domain" description="HMG box" evidence="3">
    <location>
        <begin position="176"/>
        <end position="240"/>
    </location>
</feature>
<keyword evidence="5" id="KW-1185">Reference proteome</keyword>
<proteinExistence type="predicted"/>
<keyword evidence="1" id="KW-0238">DNA-binding</keyword>
<dbReference type="Gene3D" id="1.10.30.10">
    <property type="entry name" value="High mobility group box domain"/>
    <property type="match status" value="1"/>
</dbReference>
<dbReference type="InterPro" id="IPR036910">
    <property type="entry name" value="HMG_box_dom_sf"/>
</dbReference>
<feature type="region of interest" description="Disordered" evidence="2">
    <location>
        <begin position="83"/>
        <end position="115"/>
    </location>
</feature>
<evidence type="ECO:0000313" key="4">
    <source>
        <dbReference type="EMBL" id="KAK6135572.1"/>
    </source>
</evidence>
<feature type="region of interest" description="Disordered" evidence="2">
    <location>
        <begin position="1"/>
        <end position="24"/>
    </location>
</feature>